<protein>
    <submittedName>
        <fullName evidence="1">GrpB family protein</fullName>
    </submittedName>
</protein>
<accession>A0AAE3UJK3</accession>
<dbReference type="PANTHER" id="PTHR34822:SF1">
    <property type="entry name" value="GRPB FAMILY PROTEIN"/>
    <property type="match status" value="1"/>
</dbReference>
<dbReference type="PANTHER" id="PTHR34822">
    <property type="entry name" value="GRPB DOMAIN PROTEIN (AFU_ORTHOLOGUE AFUA_1G01530)"/>
    <property type="match status" value="1"/>
</dbReference>
<dbReference type="EMBL" id="JASJOU010000019">
    <property type="protein sequence ID" value="MDJ1506042.1"/>
    <property type="molecule type" value="Genomic_DNA"/>
</dbReference>
<name>A0AAE3UJK3_9BACT</name>
<dbReference type="RefSeq" id="WP_314518732.1">
    <property type="nucleotide sequence ID" value="NZ_JASJOU010000019.1"/>
</dbReference>
<organism evidence="1 2">
    <name type="scientific">Xanthocytophaga agilis</name>
    <dbReference type="NCBI Taxonomy" id="3048010"/>
    <lineage>
        <taxon>Bacteria</taxon>
        <taxon>Pseudomonadati</taxon>
        <taxon>Bacteroidota</taxon>
        <taxon>Cytophagia</taxon>
        <taxon>Cytophagales</taxon>
        <taxon>Rhodocytophagaceae</taxon>
        <taxon>Xanthocytophaga</taxon>
    </lineage>
</organism>
<evidence type="ECO:0000313" key="1">
    <source>
        <dbReference type="EMBL" id="MDJ1506042.1"/>
    </source>
</evidence>
<sequence length="187" mass="21554">MAEQSHPAVKQIEIVAYDVHWPHYYEQERETIFSLSNGQLLKIEHIGSTAILGQEAKPVIDMMGAVECLQQIDDFLADLAAIGYQLTETGMRNRLFLVKAAMESEPTYHLHLVELHSWEGRKERMLRDYLLTHPEAVKAYSELKRKLAELYPCDTLAYTKAKTSFVQSVIDQVCDERGLPRMDVWEE</sequence>
<proteinExistence type="predicted"/>
<dbReference type="Proteomes" id="UP001232063">
    <property type="component" value="Unassembled WGS sequence"/>
</dbReference>
<dbReference type="InterPro" id="IPR007344">
    <property type="entry name" value="GrpB/CoaE"/>
</dbReference>
<evidence type="ECO:0000313" key="2">
    <source>
        <dbReference type="Proteomes" id="UP001232063"/>
    </source>
</evidence>
<comment type="caution">
    <text evidence="1">The sequence shown here is derived from an EMBL/GenBank/DDBJ whole genome shotgun (WGS) entry which is preliminary data.</text>
</comment>
<keyword evidence="2" id="KW-1185">Reference proteome</keyword>
<dbReference type="Pfam" id="PF04229">
    <property type="entry name" value="GrpB"/>
    <property type="match status" value="1"/>
</dbReference>
<dbReference type="Gene3D" id="3.30.460.10">
    <property type="entry name" value="Beta Polymerase, domain 2"/>
    <property type="match status" value="1"/>
</dbReference>
<reference evidence="1" key="1">
    <citation type="submission" date="2023-05" db="EMBL/GenBank/DDBJ databases">
        <authorList>
            <person name="Zhang X."/>
        </authorList>
    </citation>
    <scope>NUCLEOTIDE SEQUENCE</scope>
    <source>
        <strain evidence="1">BD1B2-1</strain>
    </source>
</reference>
<dbReference type="SUPFAM" id="SSF81301">
    <property type="entry name" value="Nucleotidyltransferase"/>
    <property type="match status" value="1"/>
</dbReference>
<dbReference type="AlphaFoldDB" id="A0AAE3UJK3"/>
<dbReference type="InterPro" id="IPR043519">
    <property type="entry name" value="NT_sf"/>
</dbReference>
<gene>
    <name evidence="1" type="ORF">QNI22_35615</name>
</gene>